<organism evidence="1 2">
    <name type="scientific">Melastoma candidum</name>
    <dbReference type="NCBI Taxonomy" id="119954"/>
    <lineage>
        <taxon>Eukaryota</taxon>
        <taxon>Viridiplantae</taxon>
        <taxon>Streptophyta</taxon>
        <taxon>Embryophyta</taxon>
        <taxon>Tracheophyta</taxon>
        <taxon>Spermatophyta</taxon>
        <taxon>Magnoliopsida</taxon>
        <taxon>eudicotyledons</taxon>
        <taxon>Gunneridae</taxon>
        <taxon>Pentapetalae</taxon>
        <taxon>rosids</taxon>
        <taxon>malvids</taxon>
        <taxon>Myrtales</taxon>
        <taxon>Melastomataceae</taxon>
        <taxon>Melastomatoideae</taxon>
        <taxon>Melastomateae</taxon>
        <taxon>Melastoma</taxon>
    </lineage>
</organism>
<reference evidence="2" key="1">
    <citation type="journal article" date="2023" name="Front. Plant Sci.">
        <title>Chromosomal-level genome assembly of Melastoma candidum provides insights into trichome evolution.</title>
        <authorList>
            <person name="Zhong Y."/>
            <person name="Wu W."/>
            <person name="Sun C."/>
            <person name="Zou P."/>
            <person name="Liu Y."/>
            <person name="Dai S."/>
            <person name="Zhou R."/>
        </authorList>
    </citation>
    <scope>NUCLEOTIDE SEQUENCE [LARGE SCALE GENOMIC DNA]</scope>
</reference>
<sequence length="259" mass="28867">MSQNTTPNMIQTPTNTISSDKPCNNKESINGHHRRTKGMPFSALVFTVFFYVCVSYVFNISPLDVMNDSRFLFFLSNTLVMILAADFGAFTSSSSKAVNVYESNGKVPVPCNGLAKLHVATYDEADDMKELIVVGVDSRGEEEEVEEAPQVSAGRENVKLLTYHDAGSYNGCGDVGVKDDEERSEVMVKDGERAVEKRGEEDDDEETSQISDKELNEGAVEQDDDEFSQMSDEELNKRVEEFIWRLKTQIRLQAAGDTD</sequence>
<proteinExistence type="predicted"/>
<dbReference type="Proteomes" id="UP001057402">
    <property type="component" value="Chromosome 4"/>
</dbReference>
<evidence type="ECO:0000313" key="1">
    <source>
        <dbReference type="EMBL" id="KAI4371810.1"/>
    </source>
</evidence>
<gene>
    <name evidence="1" type="ORF">MLD38_010114</name>
</gene>
<dbReference type="EMBL" id="CM042883">
    <property type="protein sequence ID" value="KAI4371810.1"/>
    <property type="molecule type" value="Genomic_DNA"/>
</dbReference>
<keyword evidence="2" id="KW-1185">Reference proteome</keyword>
<name>A0ACB9QZC9_9MYRT</name>
<evidence type="ECO:0000313" key="2">
    <source>
        <dbReference type="Proteomes" id="UP001057402"/>
    </source>
</evidence>
<protein>
    <submittedName>
        <fullName evidence="1">Uncharacterized protein</fullName>
    </submittedName>
</protein>
<accession>A0ACB9QZC9</accession>
<comment type="caution">
    <text evidence="1">The sequence shown here is derived from an EMBL/GenBank/DDBJ whole genome shotgun (WGS) entry which is preliminary data.</text>
</comment>